<gene>
    <name evidence="1" type="ORF">OQ497_12110</name>
</gene>
<sequence length="49" mass="5576">MMTRMNTMMKGLTDDVAAKYAEQMAAQSSDFDIKIQQDLRKTSTKGFLK</sequence>
<evidence type="ECO:0000313" key="2">
    <source>
        <dbReference type="Proteomes" id="UP001301152"/>
    </source>
</evidence>
<evidence type="ECO:0000313" key="1">
    <source>
        <dbReference type="EMBL" id="MCX2564690.1"/>
    </source>
</evidence>
<name>A0ABT3QHD3_9PROT</name>
<accession>A0ABT3QHD3</accession>
<dbReference type="EMBL" id="JAPIUZ010000009">
    <property type="protein sequence ID" value="MCX2564690.1"/>
    <property type="molecule type" value="Genomic_DNA"/>
</dbReference>
<dbReference type="RefSeq" id="WP_173560422.1">
    <property type="nucleotide sequence ID" value="NZ_JAPIUZ010000009.1"/>
</dbReference>
<protein>
    <submittedName>
        <fullName evidence="1">Uncharacterized protein</fullName>
    </submittedName>
</protein>
<keyword evidence="2" id="KW-1185">Reference proteome</keyword>
<reference evidence="1 2" key="1">
    <citation type="submission" date="2022-11" db="EMBL/GenBank/DDBJ databases">
        <title>Genome sequencing of Acetobacter type strain.</title>
        <authorList>
            <person name="Heo J."/>
            <person name="Lee D."/>
            <person name="Han B.-H."/>
            <person name="Hong S.-B."/>
            <person name="Kwon S.-W."/>
        </authorList>
    </citation>
    <scope>NUCLEOTIDE SEQUENCE [LARGE SCALE GENOMIC DNA]</scope>
    <source>
        <strain evidence="1 2">KACC 21253</strain>
    </source>
</reference>
<organism evidence="1 2">
    <name type="scientific">Acetobacter thailandicus</name>
    <dbReference type="NCBI Taxonomy" id="1502842"/>
    <lineage>
        <taxon>Bacteria</taxon>
        <taxon>Pseudomonadati</taxon>
        <taxon>Pseudomonadota</taxon>
        <taxon>Alphaproteobacteria</taxon>
        <taxon>Acetobacterales</taxon>
        <taxon>Acetobacteraceae</taxon>
        <taxon>Acetobacter</taxon>
    </lineage>
</organism>
<dbReference type="Proteomes" id="UP001301152">
    <property type="component" value="Unassembled WGS sequence"/>
</dbReference>
<comment type="caution">
    <text evidence="1">The sequence shown here is derived from an EMBL/GenBank/DDBJ whole genome shotgun (WGS) entry which is preliminary data.</text>
</comment>
<proteinExistence type="predicted"/>